<keyword evidence="7" id="KW-0808">Transferase</keyword>
<dbReference type="PANTHER" id="PTHR42723">
    <property type="entry name" value="CHLOROPHYLL SYNTHASE"/>
    <property type="match status" value="1"/>
</dbReference>
<evidence type="ECO:0000256" key="3">
    <source>
        <dbReference type="ARBA" id="ARBA00022692"/>
    </source>
</evidence>
<comment type="subcellular location">
    <subcellularLocation>
        <location evidence="1">Membrane</location>
        <topology evidence="1">Multi-pass membrane protein</topology>
    </subcellularLocation>
</comment>
<keyword evidence="8" id="KW-1185">Reference proteome</keyword>
<feature type="transmembrane region" description="Helical" evidence="6">
    <location>
        <begin position="141"/>
        <end position="159"/>
    </location>
</feature>
<dbReference type="GO" id="GO:0016765">
    <property type="term" value="F:transferase activity, transferring alkyl or aryl (other than methyl) groups"/>
    <property type="evidence" value="ECO:0007669"/>
    <property type="project" value="InterPro"/>
</dbReference>
<dbReference type="Proteomes" id="UP000199071">
    <property type="component" value="Unassembled WGS sequence"/>
</dbReference>
<feature type="transmembrane region" description="Helical" evidence="6">
    <location>
        <begin position="269"/>
        <end position="289"/>
    </location>
</feature>
<proteinExistence type="predicted"/>
<evidence type="ECO:0000256" key="5">
    <source>
        <dbReference type="ARBA" id="ARBA00023136"/>
    </source>
</evidence>
<dbReference type="OrthoDB" id="8559716at2"/>
<evidence type="ECO:0000256" key="4">
    <source>
        <dbReference type="ARBA" id="ARBA00022989"/>
    </source>
</evidence>
<accession>A0A1G6ECP1</accession>
<feature type="transmembrane region" description="Helical" evidence="6">
    <location>
        <begin position="17"/>
        <end position="39"/>
    </location>
</feature>
<sequence length="290" mass="30207">MSQDGGPAGLLRTARGIVLVIHLFPALMNGVAGAVFYLIAAQAFAIGPALILGLSAFLIHASIGSLNDYLDIDLDRRSRPEKPLVRGDLSPGLAFAVSAACALGGLALSLAFGLPVMLLALVVLAAGLAYDLWLKGTVWSWAPYGIAIPALPVWGFLAAGQFAPVLLVSFPLGVLVALALNLANTIPDIRDDTAYGIQGLAHRLGVRNASIVTWLCFAITIVLLALTPVFLGNDPKVLLPLIGLGAVLLAVMVGDRLVNRSLASLRRGWYLSAVLAGILGIAWVASLPLN</sequence>
<dbReference type="InterPro" id="IPR000537">
    <property type="entry name" value="UbiA_prenyltransferase"/>
</dbReference>
<feature type="transmembrane region" description="Helical" evidence="6">
    <location>
        <begin position="211"/>
        <end position="231"/>
    </location>
</feature>
<dbReference type="AlphaFoldDB" id="A0A1G6ECP1"/>
<keyword evidence="5 6" id="KW-0472">Membrane</keyword>
<name>A0A1G6ECP1_9HYPH</name>
<keyword evidence="3 6" id="KW-0812">Transmembrane</keyword>
<dbReference type="PANTHER" id="PTHR42723:SF1">
    <property type="entry name" value="CHLOROPHYLL SYNTHASE, CHLOROPLASTIC"/>
    <property type="match status" value="1"/>
</dbReference>
<dbReference type="RefSeq" id="WP_090880260.1">
    <property type="nucleotide sequence ID" value="NZ_FMXQ01000011.1"/>
</dbReference>
<feature type="transmembrane region" description="Helical" evidence="6">
    <location>
        <begin position="165"/>
        <end position="183"/>
    </location>
</feature>
<feature type="transmembrane region" description="Helical" evidence="6">
    <location>
        <begin position="237"/>
        <end position="257"/>
    </location>
</feature>
<dbReference type="Gene3D" id="1.10.357.140">
    <property type="entry name" value="UbiA prenyltransferase"/>
    <property type="match status" value="1"/>
</dbReference>
<keyword evidence="4 6" id="KW-1133">Transmembrane helix</keyword>
<dbReference type="Gene3D" id="1.20.120.1780">
    <property type="entry name" value="UbiA prenyltransferase"/>
    <property type="match status" value="1"/>
</dbReference>
<organism evidence="7 8">
    <name type="scientific">Bauldia litoralis</name>
    <dbReference type="NCBI Taxonomy" id="665467"/>
    <lineage>
        <taxon>Bacteria</taxon>
        <taxon>Pseudomonadati</taxon>
        <taxon>Pseudomonadota</taxon>
        <taxon>Alphaproteobacteria</taxon>
        <taxon>Hyphomicrobiales</taxon>
        <taxon>Kaistiaceae</taxon>
        <taxon>Bauldia</taxon>
    </lineage>
</organism>
<gene>
    <name evidence="7" type="ORF">SAMN02982931_04397</name>
</gene>
<evidence type="ECO:0000313" key="7">
    <source>
        <dbReference type="EMBL" id="SDB55249.1"/>
    </source>
</evidence>
<evidence type="ECO:0000256" key="1">
    <source>
        <dbReference type="ARBA" id="ARBA00004141"/>
    </source>
</evidence>
<evidence type="ECO:0000313" key="8">
    <source>
        <dbReference type="Proteomes" id="UP000199071"/>
    </source>
</evidence>
<reference evidence="7 8" key="1">
    <citation type="submission" date="2016-10" db="EMBL/GenBank/DDBJ databases">
        <authorList>
            <person name="de Groot N.N."/>
        </authorList>
    </citation>
    <scope>NUCLEOTIDE SEQUENCE [LARGE SCALE GENOMIC DNA]</scope>
    <source>
        <strain evidence="7 8">ATCC 35022</strain>
    </source>
</reference>
<dbReference type="GO" id="GO:0016020">
    <property type="term" value="C:membrane"/>
    <property type="evidence" value="ECO:0007669"/>
    <property type="project" value="UniProtKB-SubCell"/>
</dbReference>
<dbReference type="InterPro" id="IPR050475">
    <property type="entry name" value="Prenyltransferase_related"/>
</dbReference>
<feature type="transmembrane region" description="Helical" evidence="6">
    <location>
        <begin position="45"/>
        <end position="70"/>
    </location>
</feature>
<dbReference type="Pfam" id="PF01040">
    <property type="entry name" value="UbiA"/>
    <property type="match status" value="1"/>
</dbReference>
<dbReference type="STRING" id="665467.SAMN02982931_04397"/>
<feature type="transmembrane region" description="Helical" evidence="6">
    <location>
        <begin position="116"/>
        <end position="134"/>
    </location>
</feature>
<dbReference type="CDD" id="cd13956">
    <property type="entry name" value="PT_UbiA"/>
    <property type="match status" value="1"/>
</dbReference>
<dbReference type="EMBL" id="FMXQ01000011">
    <property type="protein sequence ID" value="SDB55249.1"/>
    <property type="molecule type" value="Genomic_DNA"/>
</dbReference>
<evidence type="ECO:0000256" key="6">
    <source>
        <dbReference type="SAM" id="Phobius"/>
    </source>
</evidence>
<dbReference type="InterPro" id="IPR044878">
    <property type="entry name" value="UbiA_sf"/>
</dbReference>
<protein>
    <submittedName>
        <fullName evidence="7">4-hydroxybenzoate polyprenyltransferase</fullName>
    </submittedName>
</protein>
<evidence type="ECO:0000256" key="2">
    <source>
        <dbReference type="ARBA" id="ARBA00022475"/>
    </source>
</evidence>
<keyword evidence="2" id="KW-1003">Cell membrane</keyword>